<dbReference type="SUPFAM" id="SSF54631">
    <property type="entry name" value="CBS-domain pair"/>
    <property type="match status" value="1"/>
</dbReference>
<dbReference type="Pfam" id="PF00571">
    <property type="entry name" value="CBS"/>
    <property type="match status" value="2"/>
</dbReference>
<dbReference type="GeneID" id="66973582"/>
<evidence type="ECO:0000256" key="6">
    <source>
        <dbReference type="ARBA" id="ARBA00023122"/>
    </source>
</evidence>
<gene>
    <name evidence="8" type="ORF">AS202_01695</name>
</gene>
<dbReference type="KEGG" id="mod:AS202_01695"/>
<dbReference type="SMART" id="SM01091">
    <property type="entry name" value="CorC_HlyC"/>
    <property type="match status" value="1"/>
</dbReference>
<dbReference type="PANTHER" id="PTHR43099">
    <property type="entry name" value="UPF0053 PROTEIN YRKA"/>
    <property type="match status" value="1"/>
</dbReference>
<keyword evidence="4" id="KW-0677">Repeat</keyword>
<evidence type="ECO:0000256" key="7">
    <source>
        <dbReference type="ARBA" id="ARBA00023136"/>
    </source>
</evidence>
<keyword evidence="5" id="KW-1133">Transmembrane helix</keyword>
<dbReference type="eggNOG" id="COG1253">
    <property type="taxonomic scope" value="Bacteria"/>
</dbReference>
<dbReference type="FunFam" id="3.10.580.10:FF:000002">
    <property type="entry name" value="Magnesium/cobalt efflux protein CorC"/>
    <property type="match status" value="1"/>
</dbReference>
<dbReference type="Pfam" id="PF01595">
    <property type="entry name" value="CNNM"/>
    <property type="match status" value="1"/>
</dbReference>
<keyword evidence="6" id="KW-0129">CBS domain</keyword>
<dbReference type="CDD" id="cd04590">
    <property type="entry name" value="CBS_pair_CorC_HlyC_assoc"/>
    <property type="match status" value="1"/>
</dbReference>
<sequence>MDTYAQIITMLAGSNIVHEEISVGKLLLTLFLVFLNGFFVAAEFAIVKVRTSQIEVHQELNSKVAGIAKNIVSNLDAYLAATQLGITLASLGLGWVGESSLTPVIMYLFEIFGFTGPEWYGVAKSVSFPVAFAIITILHIVFGELAPKSLAIHFPTKTTFTIALPLRIFYFVFRPIIWLMNGLANGILRIVGISPIHGADIHTEEELKMIITESQEGGAIEETERVLIQNVFDFDDRRVNNIQSLRKNVSAIEINTSVIEAIDYAINEGYSRFPVYEDNLDNIKGVIYTKDLMKAMIQDKSNTDLASLLREPIYISENALIKNVLKQFQAKHLQMAIATNEVGEFTGIVTMEDILEELVGEIQDEYDNEEPVVQSMGEGRYVVSAHYNLSDINRLVPVKFEESEHYDTLAGLISEECPDDEFKVGDIIRLDDYEGKILKMYRNSVEQVELSLLTKEQKEEQSEDK</sequence>
<dbReference type="PANTHER" id="PTHR43099:SF5">
    <property type="entry name" value="HLYC_CORC FAMILY TRANSPORTER"/>
    <property type="match status" value="1"/>
</dbReference>
<keyword evidence="2" id="KW-1003">Cell membrane</keyword>
<evidence type="ECO:0000313" key="9">
    <source>
        <dbReference type="Proteomes" id="UP000069030"/>
    </source>
</evidence>
<dbReference type="InterPro" id="IPR016169">
    <property type="entry name" value="FAD-bd_PCMH_sub2"/>
</dbReference>
<evidence type="ECO:0000313" key="8">
    <source>
        <dbReference type="EMBL" id="ALU24961.1"/>
    </source>
</evidence>
<dbReference type="Gene3D" id="3.10.580.10">
    <property type="entry name" value="CBS-domain"/>
    <property type="match status" value="1"/>
</dbReference>
<dbReference type="InterPro" id="IPR005170">
    <property type="entry name" value="Transptr-assoc_dom"/>
</dbReference>
<dbReference type="InterPro" id="IPR044751">
    <property type="entry name" value="Ion_transp-like_CBS"/>
</dbReference>
<organism evidence="8 9">
    <name type="scientific">Myroides odoratimimus</name>
    <dbReference type="NCBI Taxonomy" id="76832"/>
    <lineage>
        <taxon>Bacteria</taxon>
        <taxon>Pseudomonadati</taxon>
        <taxon>Bacteroidota</taxon>
        <taxon>Flavobacteriia</taxon>
        <taxon>Flavobacteriales</taxon>
        <taxon>Flavobacteriaceae</taxon>
        <taxon>Myroides</taxon>
    </lineage>
</organism>
<dbReference type="InterPro" id="IPR036318">
    <property type="entry name" value="FAD-bd_PCMH-like_sf"/>
</dbReference>
<protein>
    <submittedName>
        <fullName evidence="8">Hemolysin</fullName>
    </submittedName>
</protein>
<keyword evidence="7" id="KW-0472">Membrane</keyword>
<dbReference type="EMBL" id="CP013690">
    <property type="protein sequence ID" value="ALU24961.1"/>
    <property type="molecule type" value="Genomic_DNA"/>
</dbReference>
<dbReference type="InterPro" id="IPR051676">
    <property type="entry name" value="UPF0053_domain"/>
</dbReference>
<reference evidence="8 9" key="1">
    <citation type="journal article" date="2016" name="J. Zhejiang Univ. Sci. B">
        <title>Antibiotic resistance mechanisms of Myroides sp.</title>
        <authorList>
            <person name="Hu S."/>
            <person name="Yuan S."/>
            <person name="Qu H."/>
            <person name="Jiang T."/>
            <person name="Zhou Y."/>
            <person name="Wang M."/>
            <person name="Ming D."/>
        </authorList>
    </citation>
    <scope>NUCLEOTIDE SEQUENCE [LARGE SCALE GENOMIC DNA]</scope>
    <source>
        <strain evidence="8 9">PR63039</strain>
    </source>
</reference>
<evidence type="ECO:0000256" key="2">
    <source>
        <dbReference type="ARBA" id="ARBA00022475"/>
    </source>
</evidence>
<dbReference type="PROSITE" id="PS51846">
    <property type="entry name" value="CNNM"/>
    <property type="match status" value="1"/>
</dbReference>
<keyword evidence="3" id="KW-0812">Transmembrane</keyword>
<dbReference type="InterPro" id="IPR002550">
    <property type="entry name" value="CNNM"/>
</dbReference>
<evidence type="ECO:0000256" key="4">
    <source>
        <dbReference type="ARBA" id="ARBA00022737"/>
    </source>
</evidence>
<dbReference type="RefSeq" id="WP_006260272.1">
    <property type="nucleotide sequence ID" value="NZ_BCMQ01000007.1"/>
</dbReference>
<dbReference type="InterPro" id="IPR000644">
    <property type="entry name" value="CBS_dom"/>
</dbReference>
<dbReference type="InterPro" id="IPR046342">
    <property type="entry name" value="CBS_dom_sf"/>
</dbReference>
<evidence type="ECO:0000256" key="1">
    <source>
        <dbReference type="ARBA" id="ARBA00004651"/>
    </source>
</evidence>
<accession>A0A0U2XNR9</accession>
<evidence type="ECO:0000256" key="5">
    <source>
        <dbReference type="ARBA" id="ARBA00022989"/>
    </source>
</evidence>
<dbReference type="Proteomes" id="UP000069030">
    <property type="component" value="Chromosome"/>
</dbReference>
<dbReference type="SUPFAM" id="SSF56176">
    <property type="entry name" value="FAD-binding/transporter-associated domain-like"/>
    <property type="match status" value="1"/>
</dbReference>
<name>A0A0U2XNR9_9FLAO</name>
<dbReference type="Pfam" id="PF03471">
    <property type="entry name" value="CorC_HlyC"/>
    <property type="match status" value="1"/>
</dbReference>
<dbReference type="GO" id="GO:0050660">
    <property type="term" value="F:flavin adenine dinucleotide binding"/>
    <property type="evidence" value="ECO:0007669"/>
    <property type="project" value="InterPro"/>
</dbReference>
<proteinExistence type="predicted"/>
<dbReference type="PROSITE" id="PS51371">
    <property type="entry name" value="CBS"/>
    <property type="match status" value="2"/>
</dbReference>
<dbReference type="AlphaFoldDB" id="A0A0U2XNR9"/>
<evidence type="ECO:0000256" key="3">
    <source>
        <dbReference type="ARBA" id="ARBA00022692"/>
    </source>
</evidence>
<comment type="subcellular location">
    <subcellularLocation>
        <location evidence="1">Cell membrane</location>
        <topology evidence="1">Multi-pass membrane protein</topology>
    </subcellularLocation>
</comment>
<dbReference type="GO" id="GO:0005886">
    <property type="term" value="C:plasma membrane"/>
    <property type="evidence" value="ECO:0007669"/>
    <property type="project" value="UniProtKB-SubCell"/>
</dbReference>
<dbReference type="Gene3D" id="3.30.465.10">
    <property type="match status" value="1"/>
</dbReference>